<sequence length="280" mass="31138">LSKPHSTTKYAVKKLLDHREQETGNPLNATAEQMENLQNRYKHLKQTLESSGWEVLEAQGGISVVAKPSAYLGKTIKINKSGSSQEIKLDDSNIREAILSSTGLCINSAKWTGIPGYCRFNIALEESNFKRALDCIAKFKSLRSGGRERPGPCPGGLEGDAGGPRDIPGHPRMKKEDIKIEVDDHRVLRVSGERKTEEKVEDERWHRVERTVGKFWRQFRLPANADMEKVTARLENGVLKISVGKLAEGEKKREPKVISIVSDEGKSSGGDVVKPTKQEL</sequence>
<dbReference type="InterPro" id="IPR015424">
    <property type="entry name" value="PyrdxlP-dep_Trfase"/>
</dbReference>
<dbReference type="Gene3D" id="3.90.1150.10">
    <property type="entry name" value="Aspartate Aminotransferase, domain 1"/>
    <property type="match status" value="1"/>
</dbReference>
<proteinExistence type="inferred from homology"/>
<dbReference type="PANTHER" id="PTHR47087">
    <property type="entry name" value="METHIONINE S-METHYLTRANSFERASE"/>
    <property type="match status" value="1"/>
</dbReference>
<feature type="domain" description="SHSP" evidence="5">
    <location>
        <begin position="143"/>
        <end position="263"/>
    </location>
</feature>
<evidence type="ECO:0000256" key="4">
    <source>
        <dbReference type="SAM" id="MobiDB-lite"/>
    </source>
</evidence>
<dbReference type="PROSITE" id="PS01031">
    <property type="entry name" value="SHSP"/>
    <property type="match status" value="1"/>
</dbReference>
<dbReference type="InterPro" id="IPR015422">
    <property type="entry name" value="PyrdxlP-dep_Trfase_small"/>
</dbReference>
<reference evidence="6" key="2">
    <citation type="journal article" date="2024" name="Plant">
        <title>Genomic evolution and insights into agronomic trait innovations of Sesamum species.</title>
        <authorList>
            <person name="Miao H."/>
            <person name="Wang L."/>
            <person name="Qu L."/>
            <person name="Liu H."/>
            <person name="Sun Y."/>
            <person name="Le M."/>
            <person name="Wang Q."/>
            <person name="Wei S."/>
            <person name="Zheng Y."/>
            <person name="Lin W."/>
            <person name="Duan Y."/>
            <person name="Cao H."/>
            <person name="Xiong S."/>
            <person name="Wang X."/>
            <person name="Wei L."/>
            <person name="Li C."/>
            <person name="Ma Q."/>
            <person name="Ju M."/>
            <person name="Zhao R."/>
            <person name="Li G."/>
            <person name="Mu C."/>
            <person name="Tian Q."/>
            <person name="Mei H."/>
            <person name="Zhang T."/>
            <person name="Gao T."/>
            <person name="Zhang H."/>
        </authorList>
    </citation>
    <scope>NUCLEOTIDE SEQUENCE</scope>
    <source>
        <strain evidence="6">KEN8</strain>
    </source>
</reference>
<evidence type="ECO:0000256" key="3">
    <source>
        <dbReference type="SAM" id="Coils"/>
    </source>
</evidence>
<dbReference type="InterPro" id="IPR008978">
    <property type="entry name" value="HSP20-like_chaperone"/>
</dbReference>
<comment type="similarity">
    <text evidence="1 2">Belongs to the small heat shock protein (HSP20) family.</text>
</comment>
<organism evidence="6">
    <name type="scientific">Sesamum calycinum</name>
    <dbReference type="NCBI Taxonomy" id="2727403"/>
    <lineage>
        <taxon>Eukaryota</taxon>
        <taxon>Viridiplantae</taxon>
        <taxon>Streptophyta</taxon>
        <taxon>Embryophyta</taxon>
        <taxon>Tracheophyta</taxon>
        <taxon>Spermatophyta</taxon>
        <taxon>Magnoliopsida</taxon>
        <taxon>eudicotyledons</taxon>
        <taxon>Gunneridae</taxon>
        <taxon>Pentapetalae</taxon>
        <taxon>asterids</taxon>
        <taxon>lamiids</taxon>
        <taxon>Lamiales</taxon>
        <taxon>Pedaliaceae</taxon>
        <taxon>Sesamum</taxon>
    </lineage>
</organism>
<protein>
    <submittedName>
        <fullName evidence="6">Methionine S-methyltransferase</fullName>
    </submittedName>
</protein>
<dbReference type="EMBL" id="JACGWM010000008">
    <property type="protein sequence ID" value="KAL0357249.1"/>
    <property type="molecule type" value="Genomic_DNA"/>
</dbReference>
<dbReference type="SUPFAM" id="SSF53383">
    <property type="entry name" value="PLP-dependent transferases"/>
    <property type="match status" value="1"/>
</dbReference>
<dbReference type="Pfam" id="PF00011">
    <property type="entry name" value="HSP20"/>
    <property type="match status" value="1"/>
</dbReference>
<feature type="region of interest" description="Disordered" evidence="4">
    <location>
        <begin position="144"/>
        <end position="172"/>
    </location>
</feature>
<comment type="caution">
    <text evidence="6">The sequence shown here is derived from an EMBL/GenBank/DDBJ whole genome shotgun (WGS) entry which is preliminary data.</text>
</comment>
<feature type="non-terminal residue" evidence="6">
    <location>
        <position position="1"/>
    </location>
</feature>
<dbReference type="PANTHER" id="PTHR47087:SF1">
    <property type="entry name" value="METHIONINE S-METHYLTRANSFERASE"/>
    <property type="match status" value="1"/>
</dbReference>
<dbReference type="Gene3D" id="2.60.40.790">
    <property type="match status" value="1"/>
</dbReference>
<gene>
    <name evidence="6" type="ORF">Scaly_1410600</name>
</gene>
<feature type="region of interest" description="Disordered" evidence="4">
    <location>
        <begin position="249"/>
        <end position="280"/>
    </location>
</feature>
<dbReference type="GO" id="GO:0030170">
    <property type="term" value="F:pyridoxal phosphate binding"/>
    <property type="evidence" value="ECO:0007669"/>
    <property type="project" value="InterPro"/>
</dbReference>
<feature type="coiled-coil region" evidence="3">
    <location>
        <begin position="27"/>
        <end position="54"/>
    </location>
</feature>
<dbReference type="InterPro" id="IPR004839">
    <property type="entry name" value="Aminotransferase_I/II_large"/>
</dbReference>
<reference evidence="6" key="1">
    <citation type="submission" date="2020-06" db="EMBL/GenBank/DDBJ databases">
        <authorList>
            <person name="Li T."/>
            <person name="Hu X."/>
            <person name="Zhang T."/>
            <person name="Song X."/>
            <person name="Zhang H."/>
            <person name="Dai N."/>
            <person name="Sheng W."/>
            <person name="Hou X."/>
            <person name="Wei L."/>
        </authorList>
    </citation>
    <scope>NUCLEOTIDE SEQUENCE</scope>
    <source>
        <strain evidence="6">KEN8</strain>
        <tissue evidence="6">Leaf</tissue>
    </source>
</reference>
<dbReference type="AlphaFoldDB" id="A0AAW2PQQ3"/>
<accession>A0AAW2PQQ3</accession>
<name>A0AAW2PQQ3_9LAMI</name>
<evidence type="ECO:0000313" key="6">
    <source>
        <dbReference type="EMBL" id="KAL0357249.1"/>
    </source>
</evidence>
<evidence type="ECO:0000256" key="1">
    <source>
        <dbReference type="PROSITE-ProRule" id="PRU00285"/>
    </source>
</evidence>
<keyword evidence="3" id="KW-0175">Coiled coil</keyword>
<dbReference type="SUPFAM" id="SSF49764">
    <property type="entry name" value="HSP20-like chaperones"/>
    <property type="match status" value="1"/>
</dbReference>
<dbReference type="Pfam" id="PF00155">
    <property type="entry name" value="Aminotran_1_2"/>
    <property type="match status" value="1"/>
</dbReference>
<evidence type="ECO:0000259" key="5">
    <source>
        <dbReference type="PROSITE" id="PS01031"/>
    </source>
</evidence>
<dbReference type="InterPro" id="IPR002068">
    <property type="entry name" value="A-crystallin/Hsp20_dom"/>
</dbReference>
<evidence type="ECO:0000256" key="2">
    <source>
        <dbReference type="RuleBase" id="RU003616"/>
    </source>
</evidence>